<evidence type="ECO:0000313" key="4">
    <source>
        <dbReference type="EMBL" id="KAK7540350.1"/>
    </source>
</evidence>
<feature type="compositionally biased region" description="Polar residues" evidence="2">
    <location>
        <begin position="790"/>
        <end position="812"/>
    </location>
</feature>
<dbReference type="CDD" id="cd17731">
    <property type="entry name" value="BRCT_TopBP1_rpt2_like"/>
    <property type="match status" value="1"/>
</dbReference>
<feature type="region of interest" description="Disordered" evidence="2">
    <location>
        <begin position="484"/>
        <end position="652"/>
    </location>
</feature>
<feature type="compositionally biased region" description="Low complexity" evidence="2">
    <location>
        <begin position="693"/>
        <end position="715"/>
    </location>
</feature>
<protein>
    <recommendedName>
        <fullName evidence="3">BRCT domain-containing protein</fullName>
    </recommendedName>
</protein>
<dbReference type="Proteomes" id="UP001365128">
    <property type="component" value="Unassembled WGS sequence"/>
</dbReference>
<dbReference type="InterPro" id="IPR059215">
    <property type="entry name" value="BRCT2_TopBP1-like"/>
</dbReference>
<name>A0ABR1M0D6_9PEZI</name>
<dbReference type="Pfam" id="PF00533">
    <property type="entry name" value="BRCT"/>
    <property type="match status" value="1"/>
</dbReference>
<organism evidence="4 5">
    <name type="scientific">Phyllosticta citricarpa</name>
    <dbReference type="NCBI Taxonomy" id="55181"/>
    <lineage>
        <taxon>Eukaryota</taxon>
        <taxon>Fungi</taxon>
        <taxon>Dikarya</taxon>
        <taxon>Ascomycota</taxon>
        <taxon>Pezizomycotina</taxon>
        <taxon>Dothideomycetes</taxon>
        <taxon>Dothideomycetes incertae sedis</taxon>
        <taxon>Botryosphaeriales</taxon>
        <taxon>Phyllostictaceae</taxon>
        <taxon>Phyllosticta</taxon>
    </lineage>
</organism>
<accession>A0ABR1M0D6</accession>
<feature type="region of interest" description="Disordered" evidence="2">
    <location>
        <begin position="787"/>
        <end position="812"/>
    </location>
</feature>
<dbReference type="InterPro" id="IPR036420">
    <property type="entry name" value="BRCT_dom_sf"/>
</dbReference>
<comment type="caution">
    <text evidence="4">The sequence shown here is derived from an EMBL/GenBank/DDBJ whole genome shotgun (WGS) entry which is preliminary data.</text>
</comment>
<dbReference type="PANTHER" id="PTHR13561">
    <property type="entry name" value="DNA REPLICATION REGULATOR DPB11-RELATED"/>
    <property type="match status" value="1"/>
</dbReference>
<feature type="compositionally biased region" description="Basic and acidic residues" evidence="2">
    <location>
        <begin position="218"/>
        <end position="229"/>
    </location>
</feature>
<feature type="domain" description="BRCT" evidence="3">
    <location>
        <begin position="104"/>
        <end position="193"/>
    </location>
</feature>
<dbReference type="PANTHER" id="PTHR13561:SF20">
    <property type="entry name" value="DNA TOPOISOMERASE 2-BINDING PROTEIN 1"/>
    <property type="match status" value="1"/>
</dbReference>
<dbReference type="Gene3D" id="3.40.50.10190">
    <property type="entry name" value="BRCT domain"/>
    <property type="match status" value="3"/>
</dbReference>
<dbReference type="SMART" id="SM00292">
    <property type="entry name" value="BRCT"/>
    <property type="match status" value="3"/>
</dbReference>
<feature type="compositionally biased region" description="Basic residues" evidence="2">
    <location>
        <begin position="507"/>
        <end position="517"/>
    </location>
</feature>
<feature type="domain" description="BRCT" evidence="3">
    <location>
        <begin position="9"/>
        <end position="82"/>
    </location>
</feature>
<keyword evidence="1" id="KW-0677">Repeat</keyword>
<keyword evidence="5" id="KW-1185">Reference proteome</keyword>
<evidence type="ECO:0000256" key="2">
    <source>
        <dbReference type="SAM" id="MobiDB-lite"/>
    </source>
</evidence>
<dbReference type="SUPFAM" id="SSF52113">
    <property type="entry name" value="BRCT domain"/>
    <property type="match status" value="3"/>
</dbReference>
<feature type="compositionally biased region" description="Basic residues" evidence="2">
    <location>
        <begin position="538"/>
        <end position="555"/>
    </location>
</feature>
<feature type="region of interest" description="Disordered" evidence="2">
    <location>
        <begin position="215"/>
        <end position="238"/>
    </location>
</feature>
<feature type="region of interest" description="Disordered" evidence="2">
    <location>
        <begin position="685"/>
        <end position="742"/>
    </location>
</feature>
<reference evidence="4 5" key="1">
    <citation type="submission" date="2024-04" db="EMBL/GenBank/DDBJ databases">
        <title>Phyllosticta paracitricarpa is synonymous to the EU quarantine fungus P. citricarpa based on phylogenomic analyses.</title>
        <authorList>
            <consortium name="Lawrence Berkeley National Laboratory"/>
            <person name="Van Ingen-Buijs V.A."/>
            <person name="Van Westerhoven A.C."/>
            <person name="Haridas S."/>
            <person name="Skiadas P."/>
            <person name="Martin F."/>
            <person name="Groenewald J.Z."/>
            <person name="Crous P.W."/>
            <person name="Seidl M.F."/>
        </authorList>
    </citation>
    <scope>NUCLEOTIDE SEQUENCE [LARGE SCALE GENOMIC DNA]</scope>
    <source>
        <strain evidence="4 5">CBS 122670</strain>
    </source>
</reference>
<dbReference type="PROSITE" id="PS50172">
    <property type="entry name" value="BRCT"/>
    <property type="match status" value="3"/>
</dbReference>
<feature type="region of interest" description="Disordered" evidence="2">
    <location>
        <begin position="871"/>
        <end position="896"/>
    </location>
</feature>
<feature type="compositionally biased region" description="Polar residues" evidence="2">
    <location>
        <begin position="491"/>
        <end position="501"/>
    </location>
</feature>
<evidence type="ECO:0000259" key="3">
    <source>
        <dbReference type="PROSITE" id="PS50172"/>
    </source>
</evidence>
<feature type="compositionally biased region" description="Low complexity" evidence="2">
    <location>
        <begin position="638"/>
        <end position="652"/>
    </location>
</feature>
<feature type="domain" description="BRCT" evidence="3">
    <location>
        <begin position="394"/>
        <end position="479"/>
    </location>
</feature>
<gene>
    <name evidence="4" type="ORF">IWX46DRAFT_582671</name>
</gene>
<dbReference type="InterPro" id="IPR001357">
    <property type="entry name" value="BRCT_dom"/>
</dbReference>
<dbReference type="Pfam" id="PF12738">
    <property type="entry name" value="PTCB-BRCT"/>
    <property type="match status" value="2"/>
</dbReference>
<evidence type="ECO:0000256" key="1">
    <source>
        <dbReference type="ARBA" id="ARBA00022737"/>
    </source>
</evidence>
<proteinExistence type="predicted"/>
<sequence>MLENADHSRAQYPLAGVILCCTSITTERRDELAKWAIEMGAAYKLDLTSDVTHLVIGHVDTPKYKYVAKERPDVKVVTPYWLDHVRQQWLEGGDVDVEKLEAQHRAPTFFGLRICVTGFEDMESRNDLQKRVTTNGGIYDGDLTKQVTHLVALAPKGSKYEHALRWNIKIVALEWIADSEERGMVLDEALYSLRIPKEDRGKGAWTRMLPQTVPLGKRLRDNGDDGEGRRKLRRTASSKLSTQSSAIWDELRGGSFIAKQDLGDDSWHEHPQSDGIDSQVIPALQETTITKPAPPKPSGCFDGAMTCIHGFDKVKTELLAEHLYRHGAVIMNNLEHDFESGFLITPSEMAEDQVDVPVGAQGLTRVNECSWILTTSSSAVRSPTSLSLADPVGFENLFITFTSYADYDRLHFAKLIKLMGATYEEYVSEKVSVMICPTTPANNPKMAFCSAHSIPIVSPSWMWACIKIGKVQPFDDHVIEVPRERTRETSQHSQPQRCSENATDRARKQRIFRRNKSAGKLALTTVPRSPSYEVPKKTLNKRTGNRKQSRQRPRARPFSQSSSEDEAAENPCPPMADDGPAPLPNVDGSCSPRPLQELSPSRANAARKQPHADSAWLASTRPSHDKEDASDPGSKSRPSSIPSATTSTATITATDCAERASGNPPVSKPSTQETLHTTIAALLAQKKQQRPTSAGSNSSSAGDPAAAATGAGSSRSRQRWRRQLGRAPSFRSDSGDAAAAAHHAGSVAPSAMSTSLSVSTSASGAWRADASVGTEVTAAALAAVNEQEQEAVNDTGSQPATATSPRTRQWTDVPGASQTLLWGAAEGDAERAALIRSLGGRVDEEVMAKRSAAGVGAVAPQRLTDAGFVGEGAGGVGTRVGRRRAAAAARGRGGGW</sequence>
<dbReference type="EMBL" id="JBBPDW010000026">
    <property type="protein sequence ID" value="KAK7540350.1"/>
    <property type="molecule type" value="Genomic_DNA"/>
</dbReference>
<evidence type="ECO:0000313" key="5">
    <source>
        <dbReference type="Proteomes" id="UP001365128"/>
    </source>
</evidence>